<evidence type="ECO:0000313" key="1">
    <source>
        <dbReference type="EMBL" id="JAD54487.1"/>
    </source>
</evidence>
<organism evidence="1">
    <name type="scientific">Arundo donax</name>
    <name type="common">Giant reed</name>
    <name type="synonym">Donax arundinaceus</name>
    <dbReference type="NCBI Taxonomy" id="35708"/>
    <lineage>
        <taxon>Eukaryota</taxon>
        <taxon>Viridiplantae</taxon>
        <taxon>Streptophyta</taxon>
        <taxon>Embryophyta</taxon>
        <taxon>Tracheophyta</taxon>
        <taxon>Spermatophyta</taxon>
        <taxon>Magnoliopsida</taxon>
        <taxon>Liliopsida</taxon>
        <taxon>Poales</taxon>
        <taxon>Poaceae</taxon>
        <taxon>PACMAD clade</taxon>
        <taxon>Arundinoideae</taxon>
        <taxon>Arundineae</taxon>
        <taxon>Arundo</taxon>
    </lineage>
</organism>
<proteinExistence type="predicted"/>
<protein>
    <submittedName>
        <fullName evidence="1">Uncharacterized protein</fullName>
    </submittedName>
</protein>
<dbReference type="EMBL" id="GBRH01243408">
    <property type="protein sequence ID" value="JAD54487.1"/>
    <property type="molecule type" value="Transcribed_RNA"/>
</dbReference>
<reference evidence="1" key="1">
    <citation type="submission" date="2014-09" db="EMBL/GenBank/DDBJ databases">
        <authorList>
            <person name="Magalhaes I.L.F."/>
            <person name="Oliveira U."/>
            <person name="Santos F.R."/>
            <person name="Vidigal T.H.D.A."/>
            <person name="Brescovit A.D."/>
            <person name="Santos A.J."/>
        </authorList>
    </citation>
    <scope>NUCLEOTIDE SEQUENCE</scope>
    <source>
        <tissue evidence="1">Shoot tissue taken approximately 20 cm above the soil surface</tissue>
    </source>
</reference>
<accession>A0A0A9SKB1</accession>
<reference evidence="1" key="2">
    <citation type="journal article" date="2015" name="Data Brief">
        <title>Shoot transcriptome of the giant reed, Arundo donax.</title>
        <authorList>
            <person name="Barrero R.A."/>
            <person name="Guerrero F.D."/>
            <person name="Moolhuijzen P."/>
            <person name="Goolsby J.A."/>
            <person name="Tidwell J."/>
            <person name="Bellgard S.E."/>
            <person name="Bellgard M.I."/>
        </authorList>
    </citation>
    <scope>NUCLEOTIDE SEQUENCE</scope>
    <source>
        <tissue evidence="1">Shoot tissue taken approximately 20 cm above the soil surface</tissue>
    </source>
</reference>
<name>A0A0A9SKB1_ARUDO</name>
<dbReference type="AlphaFoldDB" id="A0A0A9SKB1"/>
<sequence length="33" mass="3923">MLKIAIEPKEELEKSTRKEGHMLTRQTQVNIRN</sequence>